<dbReference type="GO" id="GO:1901858">
    <property type="term" value="P:regulation of mitochondrial DNA metabolic process"/>
    <property type="evidence" value="ECO:0007669"/>
    <property type="project" value="TreeGrafter"/>
</dbReference>
<evidence type="ECO:0000256" key="5">
    <source>
        <dbReference type="ARBA" id="ARBA00023136"/>
    </source>
</evidence>
<evidence type="ECO:0000313" key="8">
    <source>
        <dbReference type="EMBL" id="CAI6353005.1"/>
    </source>
</evidence>
<accession>A0AAV0WB90</accession>
<dbReference type="Pfam" id="PF04117">
    <property type="entry name" value="Mpv17_PMP22"/>
    <property type="match status" value="1"/>
</dbReference>
<dbReference type="PANTHER" id="PTHR11266:SF17">
    <property type="entry name" value="PROTEIN MPV17"/>
    <property type="match status" value="1"/>
</dbReference>
<evidence type="ECO:0000256" key="7">
    <source>
        <dbReference type="RuleBase" id="RU363053"/>
    </source>
</evidence>
<dbReference type="GO" id="GO:0015267">
    <property type="term" value="F:channel activity"/>
    <property type="evidence" value="ECO:0007669"/>
    <property type="project" value="TreeGrafter"/>
</dbReference>
<keyword evidence="5 7" id="KW-0472">Membrane</keyword>
<keyword evidence="3 7" id="KW-0812">Transmembrane</keyword>
<evidence type="ECO:0000256" key="4">
    <source>
        <dbReference type="ARBA" id="ARBA00022989"/>
    </source>
</evidence>
<reference evidence="8 9" key="1">
    <citation type="submission" date="2023-01" db="EMBL/GenBank/DDBJ databases">
        <authorList>
            <person name="Whitehead M."/>
        </authorList>
    </citation>
    <scope>NUCLEOTIDE SEQUENCE [LARGE SCALE GENOMIC DNA]</scope>
</reference>
<evidence type="ECO:0000313" key="9">
    <source>
        <dbReference type="Proteomes" id="UP001160148"/>
    </source>
</evidence>
<dbReference type="EMBL" id="CARXXK010000002">
    <property type="protein sequence ID" value="CAI6353005.1"/>
    <property type="molecule type" value="Genomic_DNA"/>
</dbReference>
<organism evidence="8 9">
    <name type="scientific">Macrosiphum euphorbiae</name>
    <name type="common">potato aphid</name>
    <dbReference type="NCBI Taxonomy" id="13131"/>
    <lineage>
        <taxon>Eukaryota</taxon>
        <taxon>Metazoa</taxon>
        <taxon>Ecdysozoa</taxon>
        <taxon>Arthropoda</taxon>
        <taxon>Hexapoda</taxon>
        <taxon>Insecta</taxon>
        <taxon>Pterygota</taxon>
        <taxon>Neoptera</taxon>
        <taxon>Paraneoptera</taxon>
        <taxon>Hemiptera</taxon>
        <taxon>Sternorrhyncha</taxon>
        <taxon>Aphidomorpha</taxon>
        <taxon>Aphidoidea</taxon>
        <taxon>Aphididae</taxon>
        <taxon>Macrosiphini</taxon>
        <taxon>Macrosiphum</taxon>
    </lineage>
</organism>
<name>A0AAV0WB90_9HEMI</name>
<keyword evidence="4 7" id="KW-1133">Transmembrane helix</keyword>
<dbReference type="PANTHER" id="PTHR11266">
    <property type="entry name" value="PEROXISOMAL MEMBRANE PROTEIN 2, PXMP2 MPV17"/>
    <property type="match status" value="1"/>
</dbReference>
<dbReference type="Proteomes" id="UP001160148">
    <property type="component" value="Unassembled WGS sequence"/>
</dbReference>
<evidence type="ECO:0000256" key="2">
    <source>
        <dbReference type="ARBA" id="ARBA00006824"/>
    </source>
</evidence>
<feature type="transmembrane region" description="Helical" evidence="7">
    <location>
        <begin position="154"/>
        <end position="173"/>
    </location>
</feature>
<feature type="transmembrane region" description="Helical" evidence="7">
    <location>
        <begin position="51"/>
        <end position="72"/>
    </location>
</feature>
<dbReference type="InterPro" id="IPR007248">
    <property type="entry name" value="Mpv17_PMP22"/>
</dbReference>
<feature type="transmembrane region" description="Helical" evidence="7">
    <location>
        <begin position="131"/>
        <end position="148"/>
    </location>
</feature>
<gene>
    <name evidence="8" type="ORF">MEUPH1_LOCUS9181</name>
</gene>
<dbReference type="GO" id="GO:0005739">
    <property type="term" value="C:mitochondrion"/>
    <property type="evidence" value="ECO:0007669"/>
    <property type="project" value="TreeGrafter"/>
</dbReference>
<protein>
    <recommendedName>
        <fullName evidence="6">Mitochondrial inner membrane protein Mpv17</fullName>
    </recommendedName>
</protein>
<evidence type="ECO:0000256" key="3">
    <source>
        <dbReference type="ARBA" id="ARBA00022692"/>
    </source>
</evidence>
<comment type="similarity">
    <text evidence="2 7">Belongs to the peroxisomal membrane protein PXMP2/4 family.</text>
</comment>
<comment type="caution">
    <text evidence="8">The sequence shown here is derived from an EMBL/GenBank/DDBJ whole genome shotgun (WGS) entry which is preliminary data.</text>
</comment>
<dbReference type="GO" id="GO:0016020">
    <property type="term" value="C:membrane"/>
    <property type="evidence" value="ECO:0007669"/>
    <property type="project" value="UniProtKB-SubCell"/>
</dbReference>
<comment type="subcellular location">
    <subcellularLocation>
        <location evidence="1">Membrane</location>
        <topology evidence="1">Multi-pass membrane protein</topology>
    </subcellularLocation>
</comment>
<feature type="transmembrane region" description="Helical" evidence="7">
    <location>
        <begin position="92"/>
        <end position="110"/>
    </location>
</feature>
<evidence type="ECO:0000256" key="6">
    <source>
        <dbReference type="ARBA" id="ARBA00049743"/>
    </source>
</evidence>
<dbReference type="AlphaFoldDB" id="A0AAV0WB90"/>
<keyword evidence="9" id="KW-1185">Reference proteome</keyword>
<proteinExistence type="inferred from homology"/>
<evidence type="ECO:0000256" key="1">
    <source>
        <dbReference type="ARBA" id="ARBA00004141"/>
    </source>
</evidence>
<sequence>MAFFKWYRYCSHTYPIRTNLVQTGFMFGLGDLIAQSTVEKRKPDDIDWLRMVRFASIGCAVGPTLSMWYTSLDRLGTKNTIPIITKKISVDQLIASPIINGAVLIMSRVFNGDKWPQIQNKLEDDFVKVMLTSYLIWPAVQTFNFIIVPQQYRVLAVQVVSLAWNIYLSFVSASGGKSK</sequence>